<comment type="caution">
    <text evidence="1">The sequence shown here is derived from an EMBL/GenBank/DDBJ whole genome shotgun (WGS) entry which is preliminary data.</text>
</comment>
<gene>
    <name evidence="1" type="ORF">AMECASPLE_026030</name>
</gene>
<proteinExistence type="predicted"/>
<reference evidence="1 2" key="1">
    <citation type="submission" date="2021-06" db="EMBL/GenBank/DDBJ databases">
        <authorList>
            <person name="Palmer J.M."/>
        </authorList>
    </citation>
    <scope>NUCLEOTIDE SEQUENCE [LARGE SCALE GENOMIC DNA]</scope>
    <source>
        <strain evidence="1 2">AS_MEX2019</strain>
        <tissue evidence="1">Muscle</tissue>
    </source>
</reference>
<evidence type="ECO:0000313" key="2">
    <source>
        <dbReference type="Proteomes" id="UP001469553"/>
    </source>
</evidence>
<organism evidence="1 2">
    <name type="scientific">Ameca splendens</name>
    <dbReference type="NCBI Taxonomy" id="208324"/>
    <lineage>
        <taxon>Eukaryota</taxon>
        <taxon>Metazoa</taxon>
        <taxon>Chordata</taxon>
        <taxon>Craniata</taxon>
        <taxon>Vertebrata</taxon>
        <taxon>Euteleostomi</taxon>
        <taxon>Actinopterygii</taxon>
        <taxon>Neopterygii</taxon>
        <taxon>Teleostei</taxon>
        <taxon>Neoteleostei</taxon>
        <taxon>Acanthomorphata</taxon>
        <taxon>Ovalentaria</taxon>
        <taxon>Atherinomorphae</taxon>
        <taxon>Cyprinodontiformes</taxon>
        <taxon>Goodeidae</taxon>
        <taxon>Ameca</taxon>
    </lineage>
</organism>
<keyword evidence="2" id="KW-1185">Reference proteome</keyword>
<accession>A0ABV1A2H0</accession>
<name>A0ABV1A2H0_9TELE</name>
<protein>
    <submittedName>
        <fullName evidence="1">Uncharacterized protein</fullName>
    </submittedName>
</protein>
<dbReference type="EMBL" id="JAHRIP010077854">
    <property type="protein sequence ID" value="MEQ2311960.1"/>
    <property type="molecule type" value="Genomic_DNA"/>
</dbReference>
<dbReference type="Proteomes" id="UP001469553">
    <property type="component" value="Unassembled WGS sequence"/>
</dbReference>
<sequence length="66" mass="7314">MEPEAESAVLSGFNAPQPPGQLTAGCWGSGRTHRRICAIQRYLDRLIRYFRVGHGGYTGPILQIWG</sequence>
<evidence type="ECO:0000313" key="1">
    <source>
        <dbReference type="EMBL" id="MEQ2311960.1"/>
    </source>
</evidence>